<comment type="caution">
    <text evidence="8">The sequence shown here is derived from an EMBL/GenBank/DDBJ whole genome shotgun (WGS) entry which is preliminary data.</text>
</comment>
<sequence>MSDISITAGQADDRADAVPAGLGRTAVLALGTFAVGTDAFVLAGFLPDVAASLHVSTGGAGQAVTVFAAAYALASPLVATMTARVPRRALLVAALVLLAVANAGSALAPNLPFLLVTRVLAAVAAAAYTPTAGAVSVALVRPELRARALAVVVGGLTVATALGVPLGDAIGAVMGWRAALWLVAALCLVTAVAAGALMPSLPGGMPVPLRARLAALRHPGVAAVLPLTALGMTAAYTVYAYAVPAFAGVGVSGSGTTWMLGFYGLGAVAGNLASGIAADHLGPVRVLAVGYTLMAASMTGFALLAATGLRAPVAVGVASAVWGAASWCQTPPQQHRLIEAAPAQAPLLVALNSSAIYLGIGAGTVIGGLAVPAGAGTMFTIAAVLALTALAWLATTSRTPTSAR</sequence>
<keyword evidence="5 6" id="KW-0472">Membrane</keyword>
<feature type="transmembrane region" description="Helical" evidence="6">
    <location>
        <begin position="286"/>
        <end position="305"/>
    </location>
</feature>
<dbReference type="SUPFAM" id="SSF103473">
    <property type="entry name" value="MFS general substrate transporter"/>
    <property type="match status" value="1"/>
</dbReference>
<dbReference type="InterPro" id="IPR011701">
    <property type="entry name" value="MFS"/>
</dbReference>
<dbReference type="PANTHER" id="PTHR43124">
    <property type="entry name" value="PURINE EFFLUX PUMP PBUE"/>
    <property type="match status" value="1"/>
</dbReference>
<keyword evidence="9" id="KW-1185">Reference proteome</keyword>
<keyword evidence="4 6" id="KW-1133">Transmembrane helix</keyword>
<dbReference type="Pfam" id="PF07690">
    <property type="entry name" value="MFS_1"/>
    <property type="match status" value="1"/>
</dbReference>
<dbReference type="Proteomes" id="UP001551482">
    <property type="component" value="Unassembled WGS sequence"/>
</dbReference>
<feature type="transmembrane region" description="Helical" evidence="6">
    <location>
        <begin position="220"/>
        <end position="243"/>
    </location>
</feature>
<feature type="transmembrane region" description="Helical" evidence="6">
    <location>
        <begin position="90"/>
        <end position="108"/>
    </location>
</feature>
<keyword evidence="2" id="KW-1003">Cell membrane</keyword>
<dbReference type="EMBL" id="JBEZFP010000117">
    <property type="protein sequence ID" value="MEU8138293.1"/>
    <property type="molecule type" value="Genomic_DNA"/>
</dbReference>
<feature type="transmembrane region" description="Helical" evidence="6">
    <location>
        <begin position="377"/>
        <end position="395"/>
    </location>
</feature>
<comment type="subcellular location">
    <subcellularLocation>
        <location evidence="1">Cell membrane</location>
        <topology evidence="1">Multi-pass membrane protein</topology>
    </subcellularLocation>
</comment>
<feature type="transmembrane region" description="Helical" evidence="6">
    <location>
        <begin position="255"/>
        <end position="274"/>
    </location>
</feature>
<protein>
    <submittedName>
        <fullName evidence="8">MFS transporter</fullName>
    </submittedName>
</protein>
<name>A0ABV3DRB7_9ACTN</name>
<feature type="transmembrane region" description="Helical" evidence="6">
    <location>
        <begin position="311"/>
        <end position="328"/>
    </location>
</feature>
<dbReference type="InterPro" id="IPR020846">
    <property type="entry name" value="MFS_dom"/>
</dbReference>
<proteinExistence type="predicted"/>
<feature type="transmembrane region" description="Helical" evidence="6">
    <location>
        <begin position="178"/>
        <end position="199"/>
    </location>
</feature>
<evidence type="ECO:0000256" key="6">
    <source>
        <dbReference type="SAM" id="Phobius"/>
    </source>
</evidence>
<dbReference type="PANTHER" id="PTHR43124:SF10">
    <property type="entry name" value="PURINE EFFLUX PUMP PBUE"/>
    <property type="match status" value="1"/>
</dbReference>
<dbReference type="InterPro" id="IPR050189">
    <property type="entry name" value="MFS_Efflux_Transporters"/>
</dbReference>
<evidence type="ECO:0000256" key="1">
    <source>
        <dbReference type="ARBA" id="ARBA00004651"/>
    </source>
</evidence>
<evidence type="ECO:0000259" key="7">
    <source>
        <dbReference type="PROSITE" id="PS50850"/>
    </source>
</evidence>
<accession>A0ABV3DRB7</accession>
<dbReference type="PROSITE" id="PS50850">
    <property type="entry name" value="MFS"/>
    <property type="match status" value="1"/>
</dbReference>
<dbReference type="InterPro" id="IPR036259">
    <property type="entry name" value="MFS_trans_sf"/>
</dbReference>
<evidence type="ECO:0000256" key="4">
    <source>
        <dbReference type="ARBA" id="ARBA00022989"/>
    </source>
</evidence>
<feature type="transmembrane region" description="Helical" evidence="6">
    <location>
        <begin position="120"/>
        <end position="140"/>
    </location>
</feature>
<evidence type="ECO:0000256" key="2">
    <source>
        <dbReference type="ARBA" id="ARBA00022475"/>
    </source>
</evidence>
<evidence type="ECO:0000256" key="5">
    <source>
        <dbReference type="ARBA" id="ARBA00023136"/>
    </source>
</evidence>
<feature type="transmembrane region" description="Helical" evidence="6">
    <location>
        <begin position="59"/>
        <end position="78"/>
    </location>
</feature>
<feature type="transmembrane region" description="Helical" evidence="6">
    <location>
        <begin position="147"/>
        <end position="166"/>
    </location>
</feature>
<gene>
    <name evidence="8" type="ORF">AB0C36_32930</name>
</gene>
<dbReference type="Gene3D" id="1.20.1250.20">
    <property type="entry name" value="MFS general substrate transporter like domains"/>
    <property type="match status" value="2"/>
</dbReference>
<feature type="transmembrane region" description="Helical" evidence="6">
    <location>
        <begin position="349"/>
        <end position="371"/>
    </location>
</feature>
<evidence type="ECO:0000313" key="9">
    <source>
        <dbReference type="Proteomes" id="UP001551482"/>
    </source>
</evidence>
<feature type="transmembrane region" description="Helical" evidence="6">
    <location>
        <begin position="26"/>
        <end position="47"/>
    </location>
</feature>
<feature type="domain" description="Major facilitator superfamily (MFS) profile" evidence="7">
    <location>
        <begin position="24"/>
        <end position="400"/>
    </location>
</feature>
<keyword evidence="3 6" id="KW-0812">Transmembrane</keyword>
<evidence type="ECO:0000256" key="3">
    <source>
        <dbReference type="ARBA" id="ARBA00022692"/>
    </source>
</evidence>
<dbReference type="RefSeq" id="WP_358361442.1">
    <property type="nucleotide sequence ID" value="NZ_JBEZFP010000117.1"/>
</dbReference>
<dbReference type="CDD" id="cd17324">
    <property type="entry name" value="MFS_NepI_like"/>
    <property type="match status" value="1"/>
</dbReference>
<organism evidence="8 9">
    <name type="scientific">Streptodolium elevatio</name>
    <dbReference type="NCBI Taxonomy" id="3157996"/>
    <lineage>
        <taxon>Bacteria</taxon>
        <taxon>Bacillati</taxon>
        <taxon>Actinomycetota</taxon>
        <taxon>Actinomycetes</taxon>
        <taxon>Kitasatosporales</taxon>
        <taxon>Streptomycetaceae</taxon>
        <taxon>Streptodolium</taxon>
    </lineage>
</organism>
<reference evidence="8 9" key="1">
    <citation type="submission" date="2024-06" db="EMBL/GenBank/DDBJ databases">
        <title>The Natural Products Discovery Center: Release of the First 8490 Sequenced Strains for Exploring Actinobacteria Biosynthetic Diversity.</title>
        <authorList>
            <person name="Kalkreuter E."/>
            <person name="Kautsar S.A."/>
            <person name="Yang D."/>
            <person name="Bader C.D."/>
            <person name="Teijaro C.N."/>
            <person name="Fluegel L."/>
            <person name="Davis C.M."/>
            <person name="Simpson J.R."/>
            <person name="Lauterbach L."/>
            <person name="Steele A.D."/>
            <person name="Gui C."/>
            <person name="Meng S."/>
            <person name="Li G."/>
            <person name="Viehrig K."/>
            <person name="Ye F."/>
            <person name="Su P."/>
            <person name="Kiefer A.F."/>
            <person name="Nichols A."/>
            <person name="Cepeda A.J."/>
            <person name="Yan W."/>
            <person name="Fan B."/>
            <person name="Jiang Y."/>
            <person name="Adhikari A."/>
            <person name="Zheng C.-J."/>
            <person name="Schuster L."/>
            <person name="Cowan T.M."/>
            <person name="Smanski M.J."/>
            <person name="Chevrette M.G."/>
            <person name="De Carvalho L.P.S."/>
            <person name="Shen B."/>
        </authorList>
    </citation>
    <scope>NUCLEOTIDE SEQUENCE [LARGE SCALE GENOMIC DNA]</scope>
    <source>
        <strain evidence="8 9">NPDC048946</strain>
    </source>
</reference>
<evidence type="ECO:0000313" key="8">
    <source>
        <dbReference type="EMBL" id="MEU8138293.1"/>
    </source>
</evidence>